<evidence type="ECO:0000256" key="4">
    <source>
        <dbReference type="ARBA" id="ARBA00022679"/>
    </source>
</evidence>
<dbReference type="GO" id="GO:0046872">
    <property type="term" value="F:metal ion binding"/>
    <property type="evidence" value="ECO:0007669"/>
    <property type="project" value="UniProtKB-KW"/>
</dbReference>
<dbReference type="PANTHER" id="PTHR19376:SF11">
    <property type="entry name" value="DNA-DIRECTED RNA POLYMERASE I SUBUNIT RPA1"/>
    <property type="match status" value="1"/>
</dbReference>
<dbReference type="GO" id="GO:0003677">
    <property type="term" value="F:DNA binding"/>
    <property type="evidence" value="ECO:0007669"/>
    <property type="project" value="InterPro"/>
</dbReference>
<dbReference type="PANTHER" id="PTHR19376">
    <property type="entry name" value="DNA-DIRECTED RNA POLYMERASE"/>
    <property type="match status" value="1"/>
</dbReference>
<dbReference type="InterPro" id="IPR007080">
    <property type="entry name" value="RNA_pol_Rpb1_1"/>
</dbReference>
<dbReference type="CDD" id="cd01435">
    <property type="entry name" value="RNAP_I_RPA1_N"/>
    <property type="match status" value="1"/>
</dbReference>
<proteinExistence type="inferred from homology"/>
<keyword evidence="4 12" id="KW-0808">Transferase</keyword>
<dbReference type="Pfam" id="PF04997">
    <property type="entry name" value="RNA_pol_Rpb1_1"/>
    <property type="match status" value="1"/>
</dbReference>
<dbReference type="InterPro" id="IPR038120">
    <property type="entry name" value="Rpb1_funnel_sf"/>
</dbReference>
<dbReference type="Gene3D" id="6.10.250.2940">
    <property type="match status" value="1"/>
</dbReference>
<dbReference type="SUPFAM" id="SSF56281">
    <property type="entry name" value="Metallo-hydrolase/oxidoreductase"/>
    <property type="match status" value="1"/>
</dbReference>
<dbReference type="FunFam" id="4.10.860.120:FF:000006">
    <property type="entry name" value="DNA-directed RNA polymerase subunit"/>
    <property type="match status" value="1"/>
</dbReference>
<keyword evidence="10" id="KW-0539">Nucleus</keyword>
<dbReference type="EMBL" id="JANBUH010000448">
    <property type="protein sequence ID" value="KAJ2751101.1"/>
    <property type="molecule type" value="Genomic_DNA"/>
</dbReference>
<dbReference type="InterPro" id="IPR041516">
    <property type="entry name" value="LACTB2_WH"/>
</dbReference>
<dbReference type="InterPro" id="IPR000722">
    <property type="entry name" value="RNA_pol_asu"/>
</dbReference>
<feature type="compositionally biased region" description="Acidic residues" evidence="13">
    <location>
        <begin position="504"/>
        <end position="520"/>
    </location>
</feature>
<dbReference type="Gene3D" id="3.60.15.10">
    <property type="entry name" value="Ribonuclease Z/Hydroxyacylglutathione hydrolase-like"/>
    <property type="match status" value="1"/>
</dbReference>
<comment type="subcellular location">
    <subcellularLocation>
        <location evidence="1">Nucleus</location>
    </subcellularLocation>
</comment>
<dbReference type="Pfam" id="PF05000">
    <property type="entry name" value="RNA_pol_Rpb1_4"/>
    <property type="match status" value="1"/>
</dbReference>
<evidence type="ECO:0000256" key="13">
    <source>
        <dbReference type="SAM" id="MobiDB-lite"/>
    </source>
</evidence>
<comment type="caution">
    <text evidence="15">The sequence shown here is derived from an EMBL/GenBank/DDBJ whole genome shotgun (WGS) entry which is preliminary data.</text>
</comment>
<dbReference type="Gene3D" id="2.40.40.20">
    <property type="match status" value="1"/>
</dbReference>
<dbReference type="InterPro" id="IPR006592">
    <property type="entry name" value="RNA_pol_N"/>
</dbReference>
<dbReference type="Pfam" id="PF04998">
    <property type="entry name" value="RNA_pol_Rpb1_5"/>
    <property type="match status" value="1"/>
</dbReference>
<evidence type="ECO:0000313" key="15">
    <source>
        <dbReference type="EMBL" id="KAJ2751101.1"/>
    </source>
</evidence>
<dbReference type="InterPro" id="IPR045867">
    <property type="entry name" value="DNA-dir_RpoC_beta_prime"/>
</dbReference>
<dbReference type="EC" id="2.7.7.6" evidence="12"/>
<dbReference type="Pfam" id="PF17778">
    <property type="entry name" value="WHD_BLACT"/>
    <property type="match status" value="1"/>
</dbReference>
<evidence type="ECO:0000259" key="14">
    <source>
        <dbReference type="SMART" id="SM00663"/>
    </source>
</evidence>
<dbReference type="SUPFAM" id="SSF64484">
    <property type="entry name" value="beta and beta-prime subunits of DNA dependent RNA-polymerase"/>
    <property type="match status" value="1"/>
</dbReference>
<evidence type="ECO:0000256" key="11">
    <source>
        <dbReference type="ARBA" id="ARBA00048552"/>
    </source>
</evidence>
<dbReference type="Gene3D" id="3.30.70.2850">
    <property type="match status" value="1"/>
</dbReference>
<dbReference type="Pfam" id="PF00623">
    <property type="entry name" value="RNA_pol_Rpb1_2"/>
    <property type="match status" value="1"/>
</dbReference>
<dbReference type="Pfam" id="PF04983">
    <property type="entry name" value="RNA_pol_Rpb1_3"/>
    <property type="match status" value="1"/>
</dbReference>
<comment type="function">
    <text evidence="12">DNA-dependent RNA polymerase catalyzes the transcription of DNA into RNA using the four ribonucleoside triphosphates as substrates.</text>
</comment>
<dbReference type="FunFam" id="3.30.1490.180:FF:000003">
    <property type="entry name" value="DNA-directed RNA polymerase subunit"/>
    <property type="match status" value="1"/>
</dbReference>
<dbReference type="InterPro" id="IPR007081">
    <property type="entry name" value="RNA_pol_Rpb1_5"/>
</dbReference>
<organism evidence="15 16">
    <name type="scientific">Coemansia pectinata</name>
    <dbReference type="NCBI Taxonomy" id="1052879"/>
    <lineage>
        <taxon>Eukaryota</taxon>
        <taxon>Fungi</taxon>
        <taxon>Fungi incertae sedis</taxon>
        <taxon>Zoopagomycota</taxon>
        <taxon>Kickxellomycotina</taxon>
        <taxon>Kickxellomycetes</taxon>
        <taxon>Kickxellales</taxon>
        <taxon>Kickxellaceae</taxon>
        <taxon>Coemansia</taxon>
    </lineage>
</organism>
<evidence type="ECO:0000256" key="5">
    <source>
        <dbReference type="ARBA" id="ARBA00022695"/>
    </source>
</evidence>
<dbReference type="Gene3D" id="1.10.10.10">
    <property type="entry name" value="Winged helix-like DNA-binding domain superfamily/Winged helix DNA-binding domain"/>
    <property type="match status" value="1"/>
</dbReference>
<feature type="region of interest" description="Disordered" evidence="13">
    <location>
        <begin position="1645"/>
        <end position="1720"/>
    </location>
</feature>
<gene>
    <name evidence="15" type="ORF">GGI19_004696</name>
</gene>
<evidence type="ECO:0000256" key="12">
    <source>
        <dbReference type="RuleBase" id="RU004279"/>
    </source>
</evidence>
<dbReference type="FunFam" id="2.40.40.20:FF:000019">
    <property type="entry name" value="DNA-directed RNA polymerase II subunit RPB1"/>
    <property type="match status" value="1"/>
</dbReference>
<feature type="compositionally biased region" description="Acidic residues" evidence="13">
    <location>
        <begin position="1681"/>
        <end position="1697"/>
    </location>
</feature>
<evidence type="ECO:0000256" key="6">
    <source>
        <dbReference type="ARBA" id="ARBA00022723"/>
    </source>
</evidence>
<dbReference type="InterPro" id="IPR015699">
    <property type="entry name" value="DNA-dir_RNA_pol1_lsu_N"/>
</dbReference>
<keyword evidence="16" id="KW-1185">Reference proteome</keyword>
<dbReference type="Gene3D" id="1.10.357.120">
    <property type="match status" value="1"/>
</dbReference>
<dbReference type="SMART" id="SM00663">
    <property type="entry name" value="RPOLA_N"/>
    <property type="match status" value="1"/>
</dbReference>
<feature type="compositionally biased region" description="Acidic residues" evidence="13">
    <location>
        <begin position="1660"/>
        <end position="1673"/>
    </location>
</feature>
<feature type="region of interest" description="Disordered" evidence="13">
    <location>
        <begin position="490"/>
        <end position="520"/>
    </location>
</feature>
<evidence type="ECO:0000256" key="10">
    <source>
        <dbReference type="ARBA" id="ARBA00023242"/>
    </source>
</evidence>
<dbReference type="Gene3D" id="1.10.132.30">
    <property type="match status" value="1"/>
</dbReference>
<evidence type="ECO:0000256" key="2">
    <source>
        <dbReference type="ARBA" id="ARBA00006460"/>
    </source>
</evidence>
<dbReference type="OrthoDB" id="270392at2759"/>
<sequence>MSDIVTAGCTVFKRLDTGSDGQPEVQKMLAGAIRRGCLRDIADSQEFIVDDLLLRAVFTPGHTSDHVAFTITSDSDPMLLTGDHILGQGTTVVHELGPYMESLNRVLAIRPIALLPGHGPVISGKYCEPDGYRSIRVIEEYIRHRNMREQQILDVLASDGRGWRLEDITRAVYKDITDPRIILAAQNNTLLHLQKLQAENRVRRLEELVCFVAMNIAQPVNSKINGVSFTFYEPSEVRRMSVKQVVNPVLLDSLRNPTKGGLYDQAMGPFSKNHLCATCSLSHFNCPGHFGHIELPAPVINPMMFDTMYRFLQGCCPYCHHFTFNRVVAARFTAKLRLLEYGLIQDAADLDDLLPKTGSAPIDEEDADPLLGSAEEAQATGGKKSGESSDEYIERIAQYVLDRLSQSDGKATYKVTMVNKARRALIKEITTRSHNVTCHNCRGPMPKLRRDTYLKVFREPLTRKQQAIKQSKGMEYRDVMDVDVAAISREAKKRQQAQGAGSVDSEDSEDDSEGSEDEDAAYNAVDAHPAKTAAAGQKGAVYMTPIHLRNHMRLLFSNEGDLVRLLFQQRDPQMASVVEILSDVSASVTLTLPSQARSPIQLADMFFIEALPVPPSKFRPASVMSDEVMENPQNVYLGDVLKSCVALQNLVSPDKKDDKGAYAQAAESGVSFDRVVNMWVQLQQCVNNVMDNTKNPKLSKSGKMPDPGIRQVLEKKEGLFRQNMMGKRVNYAARSVISPDPNLESDEVGVPPVFAQKLTFPEPVTAHNVKEMRQLVINGPETWPGAVSVQHEDGSLVFLDRLSHESRVALANQLLTPQDAATNANTLGNMFTTRAAGVNKKVYRHLRNGDMVVMNRQPTLHRASMAGMRAHVLPGERTLRFHYMNCNQFNSDFDGDEMNMHFPQSQAARSELANIMAADLTYINPTDGGPLRGLIQDSVDGGVILTKRDTMLTRSEYQELVYWALRPESQPQLPDGKVQLLPPAIFKPVPMWTGKQVISTLMLNLTWGYAPLNLVSKDKVGKKYWGRTAEEEERVLFLDGELLVGILDKSQFGATSYGLVHSVYEIYSPTHAGRLLSTLGRLFLRYLQEIGFSCRMEDLLFDAEGDRVRKEMIKAQKPGGMKAALDFVGLSDYSAEQLEHDPRIQNEFHNRMEEVLRHDSKLALLDGAIAGTMNKVTGNLIAECLPSHLHLPFPHNNMVVMTVSGAKGSNINLSQITCCLGQQQLEGRRVPLMVSGKSLPSFAPFDSSGRAGGFVASRFLTGLKPQEFYFHCMAGREGLIDTAVKTSRSGYLQRCLIKHLEGVKVHYDYTVRDSDGSVIQFQYGEDALDVLKCQHLSKFDFAAANYRAFRDKFNPASAAAVLDDELARKYAKKTIGKPGSLDAEPVSSRFNPSRYLGAVSERFYVELEDYLESNPNNLLAEKKKKSKKSKPTKSLYGTPDKMLASVSDMGALMAAVNPDCTPRNFRVLQYLNYLHSLIDPGESVGLIAAQGIGEPSTQMTLNTFHLAGFGAKNVTLGIPRLREIVMVASNNISAPNIDIPLLEGVTKEHAQVIAGALTKLTLGDVTDYVEVKERLSAKTRASSGMRFRRFTLRLQLFPSKEYEEEYDVSQEDIEYAIEINFANRLEGLVAKDLKRTYRSVLSDETVDQDEDFGTRKTGGDDDEDGVEEEEELVEAAKAVSDDDDSDDDLAGSDDDDEGARADSKRAGKSSYEGPDDEDKKMLDSMDAELDQLDLMADKQTSSKRSRKKNDDMDVDSDEEDKEEEEEELDEALVIDGGANVQRRKALALARRRKRMVQRYPHVVGYDFVDTGDETYAEIEMQFPATTPKFLMLNLAEEAVRGTVVREIPGVSSCYVNEPESENDTSLGIGANGNNIRGIWEASLVALDEIANTEQATGMDEWIDLNHLYSNDIAMLLRTYGVEAARAAIMKEVSGVFGVYNIDIDKRHLSLVADYMTFEGGFKPFNRQGLSSSPSPFAKMTYESTCTFLQETVVCGDFDDLTNPSSRIVMGQPVMSGTGSFDVLVDLVAPAAA</sequence>
<keyword evidence="7" id="KW-0862">Zinc</keyword>
<dbReference type="Proteomes" id="UP001140011">
    <property type="component" value="Unassembled WGS sequence"/>
</dbReference>
<keyword evidence="8" id="KW-0460">Magnesium</keyword>
<dbReference type="InterPro" id="IPR047107">
    <property type="entry name" value="DNA-dir_RNA_pol1_lsu_C"/>
</dbReference>
<reference evidence="15" key="1">
    <citation type="submission" date="2022-07" db="EMBL/GenBank/DDBJ databases">
        <title>Phylogenomic reconstructions and comparative analyses of Kickxellomycotina fungi.</title>
        <authorList>
            <person name="Reynolds N.K."/>
            <person name="Stajich J.E."/>
            <person name="Barry K."/>
            <person name="Grigoriev I.V."/>
            <person name="Crous P."/>
            <person name="Smith M.E."/>
        </authorList>
    </citation>
    <scope>NUCLEOTIDE SEQUENCE</scope>
    <source>
        <strain evidence="15">BCRC 34297</strain>
    </source>
</reference>
<dbReference type="GO" id="GO:0006351">
    <property type="term" value="P:DNA-templated transcription"/>
    <property type="evidence" value="ECO:0007669"/>
    <property type="project" value="InterPro"/>
</dbReference>
<dbReference type="Gene3D" id="1.10.274.100">
    <property type="entry name" value="RNA polymerase Rpb1, domain 3"/>
    <property type="match status" value="1"/>
</dbReference>
<keyword evidence="9 12" id="KW-0804">Transcription</keyword>
<dbReference type="InterPro" id="IPR036866">
    <property type="entry name" value="RibonucZ/Hydroxyglut_hydro"/>
</dbReference>
<accession>A0A9W8GY74</accession>
<dbReference type="GO" id="GO:0005736">
    <property type="term" value="C:RNA polymerase I complex"/>
    <property type="evidence" value="ECO:0007669"/>
    <property type="project" value="TreeGrafter"/>
</dbReference>
<dbReference type="InterPro" id="IPR036388">
    <property type="entry name" value="WH-like_DNA-bd_sf"/>
</dbReference>
<dbReference type="GO" id="GO:0003899">
    <property type="term" value="F:DNA-directed RNA polymerase activity"/>
    <property type="evidence" value="ECO:0007669"/>
    <property type="project" value="UniProtKB-EC"/>
</dbReference>
<evidence type="ECO:0000256" key="8">
    <source>
        <dbReference type="ARBA" id="ARBA00022842"/>
    </source>
</evidence>
<name>A0A9W8GY74_9FUNG</name>
<evidence type="ECO:0000256" key="9">
    <source>
        <dbReference type="ARBA" id="ARBA00023163"/>
    </source>
</evidence>
<comment type="similarity">
    <text evidence="2 12">Belongs to the RNA polymerase beta' chain family.</text>
</comment>
<feature type="domain" description="RNA polymerase N-terminal" evidence="14">
    <location>
        <begin position="604"/>
        <end position="946"/>
    </location>
</feature>
<evidence type="ECO:0000256" key="7">
    <source>
        <dbReference type="ARBA" id="ARBA00022833"/>
    </source>
</evidence>
<dbReference type="Gene3D" id="3.30.1490.180">
    <property type="entry name" value="RNA polymerase ii"/>
    <property type="match status" value="1"/>
</dbReference>
<keyword evidence="6" id="KW-0479">Metal-binding</keyword>
<keyword evidence="5 12" id="KW-0548">Nucleotidyltransferase</keyword>
<protein>
    <recommendedName>
        <fullName evidence="12">DNA-directed RNA polymerase subunit</fullName>
        <ecNumber evidence="12">2.7.7.6</ecNumber>
    </recommendedName>
</protein>
<dbReference type="Gene3D" id="4.10.860.120">
    <property type="entry name" value="RNA polymerase II, clamp domain"/>
    <property type="match status" value="1"/>
</dbReference>
<evidence type="ECO:0000256" key="1">
    <source>
        <dbReference type="ARBA" id="ARBA00004123"/>
    </source>
</evidence>
<feature type="region of interest" description="Disordered" evidence="13">
    <location>
        <begin position="1736"/>
        <end position="1769"/>
    </location>
</feature>
<feature type="compositionally biased region" description="Acidic residues" evidence="13">
    <location>
        <begin position="1752"/>
        <end position="1769"/>
    </location>
</feature>
<keyword evidence="3 12" id="KW-0240">DNA-directed RNA polymerase</keyword>
<evidence type="ECO:0000256" key="3">
    <source>
        <dbReference type="ARBA" id="ARBA00022478"/>
    </source>
</evidence>
<dbReference type="CDD" id="cd02735">
    <property type="entry name" value="RNAP_I_Rpa1_C"/>
    <property type="match status" value="1"/>
</dbReference>
<comment type="catalytic activity">
    <reaction evidence="11 12">
        <text>RNA(n) + a ribonucleoside 5'-triphosphate = RNA(n+1) + diphosphate</text>
        <dbReference type="Rhea" id="RHEA:21248"/>
        <dbReference type="Rhea" id="RHEA-COMP:14527"/>
        <dbReference type="Rhea" id="RHEA-COMP:17342"/>
        <dbReference type="ChEBI" id="CHEBI:33019"/>
        <dbReference type="ChEBI" id="CHEBI:61557"/>
        <dbReference type="ChEBI" id="CHEBI:140395"/>
        <dbReference type="EC" id="2.7.7.6"/>
    </reaction>
</comment>
<dbReference type="InterPro" id="IPR042102">
    <property type="entry name" value="RNA_pol_Rpb1_3_sf"/>
</dbReference>
<dbReference type="InterPro" id="IPR007066">
    <property type="entry name" value="RNA_pol_Rpb1_3"/>
</dbReference>
<dbReference type="InterPro" id="IPR007083">
    <property type="entry name" value="RNA_pol_Rpb1_4"/>
</dbReference>
<evidence type="ECO:0000313" key="16">
    <source>
        <dbReference type="Proteomes" id="UP001140011"/>
    </source>
</evidence>
<dbReference type="InterPro" id="IPR044893">
    <property type="entry name" value="RNA_pol_Rpb1_clamp_domain"/>
</dbReference>